<keyword evidence="3" id="KW-0804">Transcription</keyword>
<dbReference type="AlphaFoldDB" id="A0A938YKC9"/>
<dbReference type="InterPro" id="IPR036390">
    <property type="entry name" value="WH_DNA-bd_sf"/>
</dbReference>
<dbReference type="Proteomes" id="UP000663801">
    <property type="component" value="Unassembled WGS sequence"/>
</dbReference>
<dbReference type="PROSITE" id="PS00519">
    <property type="entry name" value="HTH_ASNC_1"/>
    <property type="match status" value="1"/>
</dbReference>
<evidence type="ECO:0000256" key="3">
    <source>
        <dbReference type="ARBA" id="ARBA00023163"/>
    </source>
</evidence>
<dbReference type="InterPro" id="IPR019888">
    <property type="entry name" value="Tscrpt_reg_AsnC-like"/>
</dbReference>
<dbReference type="InterPro" id="IPR019885">
    <property type="entry name" value="Tscrpt_reg_HTH_AsnC-type_CS"/>
</dbReference>
<dbReference type="Pfam" id="PF01037">
    <property type="entry name" value="AsnC_trans_reg"/>
    <property type="match status" value="1"/>
</dbReference>
<dbReference type="InterPro" id="IPR036388">
    <property type="entry name" value="WH-like_DNA-bd_sf"/>
</dbReference>
<dbReference type="SUPFAM" id="SSF54909">
    <property type="entry name" value="Dimeric alpha+beta barrel"/>
    <property type="match status" value="2"/>
</dbReference>
<keyword evidence="1" id="KW-0805">Transcription regulation</keyword>
<keyword evidence="2" id="KW-0238">DNA-binding</keyword>
<evidence type="ECO:0000313" key="5">
    <source>
        <dbReference type="EMBL" id="MBM9476298.1"/>
    </source>
</evidence>
<gene>
    <name evidence="5" type="ORF">JL107_07585</name>
</gene>
<evidence type="ECO:0000256" key="2">
    <source>
        <dbReference type="ARBA" id="ARBA00023125"/>
    </source>
</evidence>
<dbReference type="RefSeq" id="WP_205256373.1">
    <property type="nucleotide sequence ID" value="NZ_BAAAPV010000001.1"/>
</dbReference>
<organism evidence="5 6">
    <name type="scientific">Nakamurella flavida</name>
    <dbReference type="NCBI Taxonomy" id="363630"/>
    <lineage>
        <taxon>Bacteria</taxon>
        <taxon>Bacillati</taxon>
        <taxon>Actinomycetota</taxon>
        <taxon>Actinomycetes</taxon>
        <taxon>Nakamurellales</taxon>
        <taxon>Nakamurellaceae</taxon>
        <taxon>Nakamurella</taxon>
    </lineage>
</organism>
<keyword evidence="6" id="KW-1185">Reference proteome</keyword>
<dbReference type="InterPro" id="IPR011008">
    <property type="entry name" value="Dimeric_a/b-barrel"/>
</dbReference>
<dbReference type="Gene3D" id="1.10.10.10">
    <property type="entry name" value="Winged helix-like DNA-binding domain superfamily/Winged helix DNA-binding domain"/>
    <property type="match status" value="2"/>
</dbReference>
<evidence type="ECO:0000256" key="1">
    <source>
        <dbReference type="ARBA" id="ARBA00023015"/>
    </source>
</evidence>
<dbReference type="Pfam" id="PF13404">
    <property type="entry name" value="HTH_AsnC-type"/>
    <property type="match status" value="2"/>
</dbReference>
<sequence>MTGAPLDVADEALLAALSQDGRASLETLARVTGLHRSTVRARTARLLTEVVDVLGIVHPTVFGLDAYALLLVEPAGPALATAQALAARAEVPFVSVVSGAVGVVAEVRAADQRGVAAVVADLAALPAVAGIETCSYVDILTDAAVPPRPAGPVAVDAIDRSLLARLQVDGRLSFAALAEAVGLSVGATRMRVLRLREEGVLHIGVRLRPAAVGVLQAGAALTVRGDLPAVLDAIGRRPRVTYLASALGRWSVICTVRADSPAGLADELDALRQVPGVSGLRSWTHLRLVKERYQDGAG</sequence>
<dbReference type="PRINTS" id="PR00033">
    <property type="entry name" value="HTHASNC"/>
</dbReference>
<evidence type="ECO:0000259" key="4">
    <source>
        <dbReference type="PROSITE" id="PS50956"/>
    </source>
</evidence>
<dbReference type="InterPro" id="IPR019887">
    <property type="entry name" value="Tscrpt_reg_AsnC/Lrp_C"/>
</dbReference>
<dbReference type="PROSITE" id="PS50956">
    <property type="entry name" value="HTH_ASNC_2"/>
    <property type="match status" value="1"/>
</dbReference>
<dbReference type="SMART" id="SM00344">
    <property type="entry name" value="HTH_ASNC"/>
    <property type="match status" value="2"/>
</dbReference>
<dbReference type="InterPro" id="IPR000485">
    <property type="entry name" value="AsnC-type_HTH_dom"/>
</dbReference>
<dbReference type="GO" id="GO:0043200">
    <property type="term" value="P:response to amino acid"/>
    <property type="evidence" value="ECO:0007669"/>
    <property type="project" value="TreeGrafter"/>
</dbReference>
<dbReference type="GO" id="GO:0043565">
    <property type="term" value="F:sequence-specific DNA binding"/>
    <property type="evidence" value="ECO:0007669"/>
    <property type="project" value="InterPro"/>
</dbReference>
<dbReference type="GO" id="GO:0005829">
    <property type="term" value="C:cytosol"/>
    <property type="evidence" value="ECO:0007669"/>
    <property type="project" value="TreeGrafter"/>
</dbReference>
<accession>A0A938YKC9</accession>
<dbReference type="Gene3D" id="3.30.70.920">
    <property type="match status" value="1"/>
</dbReference>
<proteinExistence type="predicted"/>
<dbReference type="EMBL" id="JAERWL010000006">
    <property type="protein sequence ID" value="MBM9476298.1"/>
    <property type="molecule type" value="Genomic_DNA"/>
</dbReference>
<comment type="caution">
    <text evidence="5">The sequence shown here is derived from an EMBL/GenBank/DDBJ whole genome shotgun (WGS) entry which is preliminary data.</text>
</comment>
<protein>
    <submittedName>
        <fullName evidence="5">Lrp/AsnC family transcriptional regulator</fullName>
    </submittedName>
</protein>
<dbReference type="SUPFAM" id="SSF46785">
    <property type="entry name" value="Winged helix' DNA-binding domain"/>
    <property type="match status" value="1"/>
</dbReference>
<feature type="domain" description="HTH asnC-type" evidence="4">
    <location>
        <begin position="155"/>
        <end position="215"/>
    </location>
</feature>
<dbReference type="PANTHER" id="PTHR30154:SF34">
    <property type="entry name" value="TRANSCRIPTIONAL REGULATOR AZLB"/>
    <property type="match status" value="1"/>
</dbReference>
<evidence type="ECO:0000313" key="6">
    <source>
        <dbReference type="Proteomes" id="UP000663801"/>
    </source>
</evidence>
<reference evidence="5" key="1">
    <citation type="submission" date="2021-01" db="EMBL/GenBank/DDBJ databases">
        <title>KCTC 19127 draft genome.</title>
        <authorList>
            <person name="An D."/>
        </authorList>
    </citation>
    <scope>NUCLEOTIDE SEQUENCE</scope>
    <source>
        <strain evidence="5">KCTC 19127</strain>
    </source>
</reference>
<name>A0A938YKC9_9ACTN</name>
<dbReference type="PANTHER" id="PTHR30154">
    <property type="entry name" value="LEUCINE-RESPONSIVE REGULATORY PROTEIN"/>
    <property type="match status" value="1"/>
</dbReference>